<dbReference type="Gene3D" id="3.40.50.1220">
    <property type="entry name" value="TPP-binding domain"/>
    <property type="match status" value="1"/>
</dbReference>
<dbReference type="InterPro" id="IPR011766">
    <property type="entry name" value="TPP_enzyme_TPP-bd"/>
</dbReference>
<keyword evidence="2 3" id="KW-0786">Thiamine pyrophosphate</keyword>
<dbReference type="Gene3D" id="3.40.50.970">
    <property type="match status" value="2"/>
</dbReference>
<dbReference type="SUPFAM" id="SSF52467">
    <property type="entry name" value="DHS-like NAD/FAD-binding domain"/>
    <property type="match status" value="1"/>
</dbReference>
<evidence type="ECO:0000313" key="8">
    <source>
        <dbReference type="Proteomes" id="UP001500831"/>
    </source>
</evidence>
<dbReference type="PROSITE" id="PS00187">
    <property type="entry name" value="TPP_ENZYMES"/>
    <property type="match status" value="1"/>
</dbReference>
<dbReference type="InterPro" id="IPR045229">
    <property type="entry name" value="TPP_enz"/>
</dbReference>
<gene>
    <name evidence="7" type="primary">iolD_1</name>
    <name evidence="7" type="ORF">GCM10010517_15440</name>
</gene>
<protein>
    <submittedName>
        <fullName evidence="7">3D-(3,5/4)-trihydroxycyclohexane-1,2-dione acylhydrolase (Decyclizing)</fullName>
    </submittedName>
</protein>
<feature type="domain" description="Thiamine pyrophosphate enzyme N-terminal TPP-binding" evidence="6">
    <location>
        <begin position="24"/>
        <end position="133"/>
    </location>
</feature>
<evidence type="ECO:0000256" key="3">
    <source>
        <dbReference type="RuleBase" id="RU362132"/>
    </source>
</evidence>
<evidence type="ECO:0000256" key="2">
    <source>
        <dbReference type="ARBA" id="ARBA00023052"/>
    </source>
</evidence>
<evidence type="ECO:0000313" key="7">
    <source>
        <dbReference type="EMBL" id="GAA2857098.1"/>
    </source>
</evidence>
<dbReference type="SUPFAM" id="SSF52518">
    <property type="entry name" value="Thiamin diphosphate-binding fold (THDP-binding)"/>
    <property type="match status" value="2"/>
</dbReference>
<dbReference type="Pfam" id="PF02775">
    <property type="entry name" value="TPP_enzyme_C"/>
    <property type="match status" value="1"/>
</dbReference>
<dbReference type="InterPro" id="IPR030817">
    <property type="entry name" value="Myo_inos_IolD"/>
</dbReference>
<comment type="caution">
    <text evidence="7">The sequence shown here is derived from an EMBL/GenBank/DDBJ whole genome shotgun (WGS) entry which is preliminary data.</text>
</comment>
<organism evidence="7 8">
    <name type="scientific">Streptosporangium fragile</name>
    <dbReference type="NCBI Taxonomy" id="46186"/>
    <lineage>
        <taxon>Bacteria</taxon>
        <taxon>Bacillati</taxon>
        <taxon>Actinomycetota</taxon>
        <taxon>Actinomycetes</taxon>
        <taxon>Streptosporangiales</taxon>
        <taxon>Streptosporangiaceae</taxon>
        <taxon>Streptosporangium</taxon>
    </lineage>
</organism>
<dbReference type="Pfam" id="PF02776">
    <property type="entry name" value="TPP_enzyme_N"/>
    <property type="match status" value="1"/>
</dbReference>
<evidence type="ECO:0000256" key="1">
    <source>
        <dbReference type="ARBA" id="ARBA00007812"/>
    </source>
</evidence>
<dbReference type="InterPro" id="IPR012000">
    <property type="entry name" value="Thiamin_PyroP_enz_cen_dom"/>
</dbReference>
<dbReference type="Proteomes" id="UP001500831">
    <property type="component" value="Unassembled WGS sequence"/>
</dbReference>
<accession>A0ABP6IBG5</accession>
<dbReference type="EMBL" id="BAAAVI010000008">
    <property type="protein sequence ID" value="GAA2857098.1"/>
    <property type="molecule type" value="Genomic_DNA"/>
</dbReference>
<dbReference type="Pfam" id="PF00205">
    <property type="entry name" value="TPP_enzyme_M"/>
    <property type="match status" value="1"/>
</dbReference>
<comment type="similarity">
    <text evidence="1 3">Belongs to the TPP enzyme family.</text>
</comment>
<dbReference type="InterPro" id="IPR029061">
    <property type="entry name" value="THDP-binding"/>
</dbReference>
<dbReference type="InterPro" id="IPR029035">
    <property type="entry name" value="DHS-like_NAD/FAD-binding_dom"/>
</dbReference>
<dbReference type="NCBIfam" id="TIGR04377">
    <property type="entry name" value="myo_inos_iolD"/>
    <property type="match status" value="1"/>
</dbReference>
<feature type="domain" description="Thiamine pyrophosphate enzyme TPP-binding" evidence="5">
    <location>
        <begin position="409"/>
        <end position="565"/>
    </location>
</feature>
<dbReference type="InterPro" id="IPR012001">
    <property type="entry name" value="Thiamin_PyroP_enz_TPP-bd_dom"/>
</dbReference>
<dbReference type="CDD" id="cd07035">
    <property type="entry name" value="TPP_PYR_POX_like"/>
    <property type="match status" value="1"/>
</dbReference>
<name>A0ABP6IBG5_9ACTN</name>
<evidence type="ECO:0000259" key="6">
    <source>
        <dbReference type="Pfam" id="PF02776"/>
    </source>
</evidence>
<dbReference type="InterPro" id="IPR000399">
    <property type="entry name" value="TPP-bd_CS"/>
</dbReference>
<proteinExistence type="inferred from homology"/>
<dbReference type="RefSeq" id="WP_344969226.1">
    <property type="nucleotide sequence ID" value="NZ_BAAAVI010000008.1"/>
</dbReference>
<evidence type="ECO:0000259" key="5">
    <source>
        <dbReference type="Pfam" id="PF02775"/>
    </source>
</evidence>
<reference evidence="8" key="1">
    <citation type="journal article" date="2019" name="Int. J. Syst. Evol. Microbiol.">
        <title>The Global Catalogue of Microorganisms (GCM) 10K type strain sequencing project: providing services to taxonomists for standard genome sequencing and annotation.</title>
        <authorList>
            <consortium name="The Broad Institute Genomics Platform"/>
            <consortium name="The Broad Institute Genome Sequencing Center for Infectious Disease"/>
            <person name="Wu L."/>
            <person name="Ma J."/>
        </authorList>
    </citation>
    <scope>NUCLEOTIDE SEQUENCE [LARGE SCALE GENOMIC DNA]</scope>
    <source>
        <strain evidence="8">JCM 6242</strain>
    </source>
</reference>
<evidence type="ECO:0000259" key="4">
    <source>
        <dbReference type="Pfam" id="PF00205"/>
    </source>
</evidence>
<dbReference type="PANTHER" id="PTHR18968">
    <property type="entry name" value="THIAMINE PYROPHOSPHATE ENZYMES"/>
    <property type="match status" value="1"/>
</dbReference>
<feature type="domain" description="Thiamine pyrophosphate enzyme central" evidence="4">
    <location>
        <begin position="220"/>
        <end position="352"/>
    </location>
</feature>
<sequence length="612" mass="65382">MRLTTSQALVRFLSNQWTERDGVEQRLVEGCFGIFGHGNVAGVGQALAEQGAGLHDELPYYLARNEQAMVHTAVAYARTRNRLSTFACTTSIGPGATNLVTGAALATINRLPVLLLPGDIFATRVANPVLQELEDPRSLDVSVNDCLRPVSRYFDRINRPEQLPSALLAAMRVLTDPAETGAVTLALPQDVQAEAHDWPEELFGRRVWHVARPVPEPAALERAVRLLRESRRPLIVAGGGVKYSDACAELLRFAERHGIPVAETQAGKGAVPYDHPCAVGAVGHTGTAAADTLARDADLVIGVGTRYSDFTTASRTLFGRARFLNVNVAAFDAAKHAGLTLVADAREALRALDPGDWRAEPDWSALAVRLTAGWQREADRARTGRDLTQPVLLGLVNEAAHGGVVVNAAGSMPGDLHRLWRASDPGQYHVEYGYSCMGYEIAGGLGVKLAAPEREVFVLVGDGSYLMMAQEIATAVQEGVKLVVVLVDNGGFASIGALSESVGALRLGTAYRMRGGTGLLDGDPLPTDLAGNAASLGADVLGADDPESFAQALEKAKEASRTTVVYARTVPGGGPQAQAWWDVPVAEVSRLDEVRRARARYDAAKRDQRPFL</sequence>
<keyword evidence="8" id="KW-1185">Reference proteome</keyword>
<dbReference type="PANTHER" id="PTHR18968:SF9">
    <property type="entry name" value="3D-(3,5_4)-TRIHYDROXYCYCLOHEXANE-1,2-DIONE HYDROLASE"/>
    <property type="match status" value="1"/>
</dbReference>